<dbReference type="Gene3D" id="1.10.3130.20">
    <property type="entry name" value="Phycobilisome linker domain"/>
    <property type="match status" value="1"/>
</dbReference>
<feature type="domain" description="DUF4214" evidence="1">
    <location>
        <begin position="46"/>
        <end position="107"/>
    </location>
</feature>
<keyword evidence="3" id="KW-1185">Reference proteome</keyword>
<evidence type="ECO:0000313" key="3">
    <source>
        <dbReference type="Proteomes" id="UP000814385"/>
    </source>
</evidence>
<accession>A0ABS9P8B1</accession>
<feature type="non-terminal residue" evidence="2">
    <location>
        <position position="1207"/>
    </location>
</feature>
<reference evidence="2 3" key="1">
    <citation type="submission" date="2020-05" db="EMBL/GenBank/DDBJ databases">
        <title>Comparative genomic analysis of denitrifying bacteria from Halomonas genus.</title>
        <authorList>
            <person name="Wang L."/>
            <person name="Shao Z."/>
        </authorList>
    </citation>
    <scope>NUCLEOTIDE SEQUENCE [LARGE SCALE GENOMIC DNA]</scope>
    <source>
        <strain evidence="2 3">A4</strain>
    </source>
</reference>
<evidence type="ECO:0000313" key="2">
    <source>
        <dbReference type="EMBL" id="MCG6658024.1"/>
    </source>
</evidence>
<dbReference type="InterPro" id="IPR025282">
    <property type="entry name" value="DUF4214"/>
</dbReference>
<dbReference type="Proteomes" id="UP000814385">
    <property type="component" value="Unassembled WGS sequence"/>
</dbReference>
<evidence type="ECO:0000259" key="1">
    <source>
        <dbReference type="Pfam" id="PF13946"/>
    </source>
</evidence>
<organism evidence="2 3">
    <name type="scientific">Billgrantia campisalis</name>
    <dbReference type="NCBI Taxonomy" id="74661"/>
    <lineage>
        <taxon>Bacteria</taxon>
        <taxon>Pseudomonadati</taxon>
        <taxon>Pseudomonadota</taxon>
        <taxon>Gammaproteobacteria</taxon>
        <taxon>Oceanospirillales</taxon>
        <taxon>Halomonadaceae</taxon>
        <taxon>Billgrantia</taxon>
    </lineage>
</organism>
<dbReference type="EMBL" id="JABFUC010000007">
    <property type="protein sequence ID" value="MCG6658024.1"/>
    <property type="molecule type" value="Genomic_DNA"/>
</dbReference>
<dbReference type="InterPro" id="IPR038255">
    <property type="entry name" value="PBS_linker_sf"/>
</dbReference>
<protein>
    <submittedName>
        <fullName evidence="2">DUF4214 domain-containing protein</fullName>
    </submittedName>
</protein>
<sequence length="1207" mass="127748">MATQESLDLVQKLYVAYYGRPADPSGQQYWAEQIDERGIDAVINDFGTSPEFDARFGSMSNEQLVNNLYFQLFGRSAEAEGLAFYVDHLEAGNLTLAEIALTIAGGAQNEDAVALDNKLAVAQSFTDAIDDPNEITAYQGNNAANTARQFLVNVNENTDPAAVDVDGFIAQLVKAAGQPSTQNVFTLTEIPTQTETTLSWNGVDVEDALAFLQSVSDLTLEDLGIEVSGDKIVNVENVNISDSGDNSTITVTLLDGSVFEATIDTPAALFAEIIDGLQQNEEVTQTGIVLTPTQNNGGAFESGYTTSANDLIIAGRPELLHGAYIDGGGGYNVLEVDMKGFFAQPFQLKNIQEVQVQNLPNYYQVSETIFEDANFPMPDIDGGASILDLSRARELEKLVINEGGAFSGEGEAGALHLLGIEGSATARLEGNFTQDVNLYYGRGLGDAVELELANVTMNTGNLALGHNAGTVNLLSEGRLNVLENADFGEFLRELNVSGSGELVINSDLQFAFGEAHVDASANTGGLRLGITASDNLDDADGTGGSDLLQEVTVLGSQARDVIAISGTEAGVVLNVDTNAGRDTLILDGVDAGRGSKIAGSELTLHIKGDVELDLVNTDDVTVDRVVLHQSSKLTLNQEQFALWGGVLETNHRDTVEIEVIISEDTSLSELMADFDLDSNIKLSLIVEKGATLTLTAEELHKYVAEDGIEFDAEDGPSKGFLVITEAGLQFDATGQSNYSTGGTISGWGDDNLTIERSFNGFERPDTVDSLDVLTIDTDLLSADDQPIGDIETGAQTLVITGSQDVVFDGYVELNGGDGIFFIDFSELEGTVEGLTIKNFDQIYNTADDEWGSIIGNNTGTRIDVMLAGDVGEASPDPATGLPTQGVAEYVVVDLGGEDRFFNISDSSQDLEQVGLKGNQGYTLTFNNLPFGSTNPEILLEGDGFANFDELSKAAGDPNASNIGTVEALWFRDGEASGVFNINNAGVTLGATSTGGTRSLHVDGIITNAGDVTINVADGDAIIGTLEANYASSITVNSNPSDVQLWLDGSSFDEDVLETIDMSGVDGTAVLGVGEHVDTDDFSFSGFEGGVIDLSNVELIGIDAIALAKDSELTLNVNQLQEIDLIAAFDVDEDSATLNVANYDGSEFDFGTLDQEGIDVGTVTFLEGEDIVVDPATDFTGIDQLVIPEGTNVTISAEQFKQLVESGA</sequence>
<proteinExistence type="predicted"/>
<dbReference type="RefSeq" id="WP_238977176.1">
    <property type="nucleotide sequence ID" value="NZ_JABFUC010000007.1"/>
</dbReference>
<name>A0ABS9P8B1_9GAMM</name>
<dbReference type="Pfam" id="PF13946">
    <property type="entry name" value="DUF4214"/>
    <property type="match status" value="1"/>
</dbReference>
<gene>
    <name evidence="2" type="ORF">HOP52_09685</name>
</gene>
<comment type="caution">
    <text evidence="2">The sequence shown here is derived from an EMBL/GenBank/DDBJ whole genome shotgun (WGS) entry which is preliminary data.</text>
</comment>